<dbReference type="Gene3D" id="3.40.140.10">
    <property type="entry name" value="Cytidine Deaminase, domain 2"/>
    <property type="match status" value="1"/>
</dbReference>
<dbReference type="InterPro" id="IPR016192">
    <property type="entry name" value="APOBEC/CMP_deaminase_Zn-bd"/>
</dbReference>
<comment type="function">
    <text evidence="8">Catalyzes the deamination of adenosine to inosine at the wobble position 34 of tRNA(Arg2).</text>
</comment>
<evidence type="ECO:0000313" key="10">
    <source>
        <dbReference type="EMBL" id="EFB33019.1"/>
    </source>
</evidence>
<dbReference type="AlphaFoldDB" id="D1QNR7"/>
<dbReference type="PROSITE" id="PS00903">
    <property type="entry name" value="CYT_DCMP_DEAMINASES_1"/>
    <property type="match status" value="1"/>
</dbReference>
<evidence type="ECO:0000256" key="7">
    <source>
        <dbReference type="ARBA" id="ARBA00048045"/>
    </source>
</evidence>
<dbReference type="Pfam" id="PF00383">
    <property type="entry name" value="dCMP_cyt_deam_1"/>
    <property type="match status" value="1"/>
</dbReference>
<keyword evidence="6 8" id="KW-0862">Zinc</keyword>
<reference evidence="10 11" key="1">
    <citation type="submission" date="2009-11" db="EMBL/GenBank/DDBJ databases">
        <authorList>
            <person name="Weinstock G."/>
            <person name="Sodergren E."/>
            <person name="Clifton S."/>
            <person name="Fulton L."/>
            <person name="Fulton B."/>
            <person name="Courtney L."/>
            <person name="Fronick C."/>
            <person name="Harrison M."/>
            <person name="Strong C."/>
            <person name="Farmer C."/>
            <person name="Delahaunty K."/>
            <person name="Markovic C."/>
            <person name="Hall O."/>
            <person name="Minx P."/>
            <person name="Tomlinson C."/>
            <person name="Mitreva M."/>
            <person name="Nelson J."/>
            <person name="Hou S."/>
            <person name="Wollam A."/>
            <person name="Pepin K.H."/>
            <person name="Johnson M."/>
            <person name="Bhonagiri V."/>
            <person name="Nash W.E."/>
            <person name="Warren W."/>
            <person name="Chinwalla A."/>
            <person name="Mardis E.R."/>
            <person name="Wilson R.K."/>
        </authorList>
    </citation>
    <scope>NUCLEOTIDE SEQUENCE [LARGE SCALE GENOMIC DNA]</scope>
    <source>
        <strain evidence="10 11">F0302</strain>
    </source>
</reference>
<dbReference type="GO" id="GO:0008270">
    <property type="term" value="F:zinc ion binding"/>
    <property type="evidence" value="ECO:0007669"/>
    <property type="project" value="UniProtKB-UniRule"/>
</dbReference>
<evidence type="ECO:0000313" key="11">
    <source>
        <dbReference type="Proteomes" id="UP000004079"/>
    </source>
</evidence>
<comment type="caution">
    <text evidence="10">The sequence shown here is derived from an EMBL/GenBank/DDBJ whole genome shotgun (WGS) entry which is preliminary data.</text>
</comment>
<comment type="similarity">
    <text evidence="1">Belongs to the cytidine and deoxycytidylate deaminase family. ADAT2 subfamily.</text>
</comment>
<feature type="binding site" evidence="8">
    <location>
        <position position="93"/>
    </location>
    <ligand>
        <name>Zn(2+)</name>
        <dbReference type="ChEBI" id="CHEBI:29105"/>
        <note>catalytic</note>
    </ligand>
</feature>
<gene>
    <name evidence="8" type="primary">tadA</name>
    <name evidence="10" type="ORF">HMPREF0971_00567</name>
</gene>
<dbReference type="InterPro" id="IPR002125">
    <property type="entry name" value="CMP_dCMP_dom"/>
</dbReference>
<name>D1QNR7_9BACT</name>
<keyword evidence="3 8" id="KW-0819">tRNA processing</keyword>
<evidence type="ECO:0000256" key="2">
    <source>
        <dbReference type="ARBA" id="ARBA00011738"/>
    </source>
</evidence>
<accession>D1QNR7</accession>
<sequence>MFTEINMKETDNKDEQYMRKALYEAERAAEEGEIPIGAVIVCKDRIISRAHNLTEKLHDVTAHAEMQAITSAADLLGGKYLSDCTLYVTVEPCVMCAGAIGWAQIGRIVYGASDEKRGYQLYAPRAFHPKATVTRGVLEAECRQLMQEFFKQKR</sequence>
<dbReference type="HAMAP" id="MF_00972">
    <property type="entry name" value="tRNA_aden_deaminase"/>
    <property type="match status" value="1"/>
</dbReference>
<feature type="binding site" evidence="8">
    <location>
        <position position="96"/>
    </location>
    <ligand>
        <name>Zn(2+)</name>
        <dbReference type="ChEBI" id="CHEBI:29105"/>
        <note>catalytic</note>
    </ligand>
</feature>
<dbReference type="STRING" id="649760.HMPREF0971_00567"/>
<organism evidence="10 11">
    <name type="scientific">Segatella oris F0302</name>
    <dbReference type="NCBI Taxonomy" id="649760"/>
    <lineage>
        <taxon>Bacteria</taxon>
        <taxon>Pseudomonadati</taxon>
        <taxon>Bacteroidota</taxon>
        <taxon>Bacteroidia</taxon>
        <taxon>Bacteroidales</taxon>
        <taxon>Prevotellaceae</taxon>
        <taxon>Segatella</taxon>
    </lineage>
</organism>
<comment type="catalytic activity">
    <reaction evidence="7 8">
        <text>adenosine(34) in tRNA + H2O + H(+) = inosine(34) in tRNA + NH4(+)</text>
        <dbReference type="Rhea" id="RHEA:43168"/>
        <dbReference type="Rhea" id="RHEA-COMP:10373"/>
        <dbReference type="Rhea" id="RHEA-COMP:10374"/>
        <dbReference type="ChEBI" id="CHEBI:15377"/>
        <dbReference type="ChEBI" id="CHEBI:15378"/>
        <dbReference type="ChEBI" id="CHEBI:28938"/>
        <dbReference type="ChEBI" id="CHEBI:74411"/>
        <dbReference type="ChEBI" id="CHEBI:82852"/>
        <dbReference type="EC" id="3.5.4.33"/>
    </reaction>
</comment>
<dbReference type="GO" id="GO:0052717">
    <property type="term" value="F:tRNA-specific adenosine-34 deaminase activity"/>
    <property type="evidence" value="ECO:0007669"/>
    <property type="project" value="UniProtKB-UniRule"/>
</dbReference>
<dbReference type="EC" id="3.5.4.33" evidence="8"/>
<dbReference type="PROSITE" id="PS51747">
    <property type="entry name" value="CYT_DCMP_DEAMINASES_2"/>
    <property type="match status" value="1"/>
</dbReference>
<dbReference type="InterPro" id="IPR028883">
    <property type="entry name" value="tRNA_aden_deaminase"/>
</dbReference>
<dbReference type="GO" id="GO:0002100">
    <property type="term" value="P:tRNA wobble adenosine to inosine editing"/>
    <property type="evidence" value="ECO:0007669"/>
    <property type="project" value="UniProtKB-UniRule"/>
</dbReference>
<evidence type="ECO:0000256" key="5">
    <source>
        <dbReference type="ARBA" id="ARBA00022801"/>
    </source>
</evidence>
<evidence type="ECO:0000256" key="6">
    <source>
        <dbReference type="ARBA" id="ARBA00022833"/>
    </source>
</evidence>
<keyword evidence="4 8" id="KW-0479">Metal-binding</keyword>
<proteinExistence type="inferred from homology"/>
<comment type="cofactor">
    <cofactor evidence="8">
        <name>Zn(2+)</name>
        <dbReference type="ChEBI" id="CHEBI:29105"/>
    </cofactor>
    <text evidence="8">Binds 1 zinc ion per subunit.</text>
</comment>
<protein>
    <recommendedName>
        <fullName evidence="8">tRNA-specific adenosine deaminase</fullName>
        <ecNumber evidence="8">3.5.4.33</ecNumber>
    </recommendedName>
</protein>
<dbReference type="Proteomes" id="UP000004079">
    <property type="component" value="Unassembled WGS sequence"/>
</dbReference>
<feature type="binding site" evidence="8">
    <location>
        <position position="63"/>
    </location>
    <ligand>
        <name>Zn(2+)</name>
        <dbReference type="ChEBI" id="CHEBI:29105"/>
        <note>catalytic</note>
    </ligand>
</feature>
<evidence type="ECO:0000256" key="4">
    <source>
        <dbReference type="ARBA" id="ARBA00022723"/>
    </source>
</evidence>
<comment type="subunit">
    <text evidence="2 8">Homodimer.</text>
</comment>
<feature type="active site" description="Proton donor" evidence="8">
    <location>
        <position position="65"/>
    </location>
</feature>
<evidence type="ECO:0000256" key="3">
    <source>
        <dbReference type="ARBA" id="ARBA00022694"/>
    </source>
</evidence>
<dbReference type="CDD" id="cd01285">
    <property type="entry name" value="nucleoside_deaminase"/>
    <property type="match status" value="1"/>
</dbReference>
<keyword evidence="5 8" id="KW-0378">Hydrolase</keyword>
<feature type="domain" description="CMP/dCMP-type deaminase" evidence="9">
    <location>
        <begin position="12"/>
        <end position="122"/>
    </location>
</feature>
<evidence type="ECO:0000256" key="8">
    <source>
        <dbReference type="HAMAP-Rule" id="MF_00972"/>
    </source>
</evidence>
<evidence type="ECO:0000256" key="1">
    <source>
        <dbReference type="ARBA" id="ARBA00010669"/>
    </source>
</evidence>
<dbReference type="InterPro" id="IPR016193">
    <property type="entry name" value="Cytidine_deaminase-like"/>
</dbReference>
<dbReference type="PANTHER" id="PTHR11079">
    <property type="entry name" value="CYTOSINE DEAMINASE FAMILY MEMBER"/>
    <property type="match status" value="1"/>
</dbReference>
<dbReference type="HOGENOM" id="CLU_025810_3_2_10"/>
<dbReference type="PANTHER" id="PTHR11079:SF202">
    <property type="entry name" value="TRNA-SPECIFIC ADENOSINE DEAMINASE"/>
    <property type="match status" value="1"/>
</dbReference>
<dbReference type="SUPFAM" id="SSF53927">
    <property type="entry name" value="Cytidine deaminase-like"/>
    <property type="match status" value="1"/>
</dbReference>
<evidence type="ECO:0000259" key="9">
    <source>
        <dbReference type="PROSITE" id="PS51747"/>
    </source>
</evidence>
<dbReference type="EMBL" id="ACUZ02000005">
    <property type="protein sequence ID" value="EFB33019.1"/>
    <property type="molecule type" value="Genomic_DNA"/>
</dbReference>